<dbReference type="AlphaFoldDB" id="A0ABD1Z7P6"/>
<organism evidence="1 2">
    <name type="scientific">Riccia fluitans</name>
    <dbReference type="NCBI Taxonomy" id="41844"/>
    <lineage>
        <taxon>Eukaryota</taxon>
        <taxon>Viridiplantae</taxon>
        <taxon>Streptophyta</taxon>
        <taxon>Embryophyta</taxon>
        <taxon>Marchantiophyta</taxon>
        <taxon>Marchantiopsida</taxon>
        <taxon>Marchantiidae</taxon>
        <taxon>Marchantiales</taxon>
        <taxon>Ricciaceae</taxon>
        <taxon>Riccia</taxon>
    </lineage>
</organism>
<dbReference type="Proteomes" id="UP001605036">
    <property type="component" value="Unassembled WGS sequence"/>
</dbReference>
<dbReference type="PANTHER" id="PTHR31672:SF2">
    <property type="entry name" value="F-BOX DOMAIN-CONTAINING PROTEIN"/>
    <property type="match status" value="1"/>
</dbReference>
<dbReference type="InterPro" id="IPR050796">
    <property type="entry name" value="SCF_F-box_component"/>
</dbReference>
<dbReference type="EMBL" id="JBHFFA010000002">
    <property type="protein sequence ID" value="KAL2643813.1"/>
    <property type="molecule type" value="Genomic_DNA"/>
</dbReference>
<dbReference type="PANTHER" id="PTHR31672">
    <property type="entry name" value="BNACNNG10540D PROTEIN"/>
    <property type="match status" value="1"/>
</dbReference>
<gene>
    <name evidence="1" type="ORF">R1flu_011400</name>
</gene>
<dbReference type="InterPro" id="IPR011043">
    <property type="entry name" value="Gal_Oxase/kelch_b-propeller"/>
</dbReference>
<comment type="caution">
    <text evidence="1">The sequence shown here is derived from an EMBL/GenBank/DDBJ whole genome shotgun (WGS) entry which is preliminary data.</text>
</comment>
<evidence type="ECO:0000313" key="2">
    <source>
        <dbReference type="Proteomes" id="UP001605036"/>
    </source>
</evidence>
<name>A0ABD1Z7P6_9MARC</name>
<keyword evidence="2" id="KW-1185">Reference proteome</keyword>
<protein>
    <recommendedName>
        <fullName evidence="3">F-box protein</fullName>
    </recommendedName>
</protein>
<evidence type="ECO:0000313" key="1">
    <source>
        <dbReference type="EMBL" id="KAL2643813.1"/>
    </source>
</evidence>
<proteinExistence type="predicted"/>
<evidence type="ECO:0008006" key="3">
    <source>
        <dbReference type="Google" id="ProtNLM"/>
    </source>
</evidence>
<dbReference type="SUPFAM" id="SSF50965">
    <property type="entry name" value="Galactose oxidase, central domain"/>
    <property type="match status" value="1"/>
</dbReference>
<reference evidence="1 2" key="1">
    <citation type="submission" date="2024-09" db="EMBL/GenBank/DDBJ databases">
        <title>Chromosome-scale assembly of Riccia fluitans.</title>
        <authorList>
            <person name="Paukszto L."/>
            <person name="Sawicki J."/>
            <person name="Karawczyk K."/>
            <person name="Piernik-Szablinska J."/>
            <person name="Szczecinska M."/>
            <person name="Mazdziarz M."/>
        </authorList>
    </citation>
    <scope>NUCLEOTIDE SEQUENCE [LARGE SCALE GENOMIC DNA]</scope>
    <source>
        <strain evidence="1">Rf_01</strain>
        <tissue evidence="1">Aerial parts of the thallus</tissue>
    </source>
</reference>
<accession>A0ABD1Z7P6</accession>
<sequence>MRLERSKEDYIRHLRPIQSRKASLMWGYSFSSERRFTLDAYPSTEIAEMEEEETGERFWSEDVLQMIFCRIPFPSLLKVEEISKTWKELFSSAVRSSTPIGQSFQGDMLSVSTRWPQFCPVFVDPYSYYRRIWAFNQATRAWQQIRVHRSFAHPNREFAFRHISGPLMCLVQYVDSPSYVYPEPQLLVKVANLLTGEYKVLPGITGAEVDLQYKFLLFRDLEFWENYVPVVTGSASPYDVVFSFDPQGQYRVFLLYEFLFHHDDQELRGSLIYQYQSITGEWKRIWTDPHRDSKTVITSFNTGSTVYLDGALYIMSLEPARIWKYNLEGQKPWAQYFRSEPLNLIPELLHAWGVVAVGKMLMVATVVLDVANVYQVDKENLKWREVSSMKIQSPARHYRVVSDSSCVYFWPDVASGRVVLGYSTVCNTWNELALPKMGSGTDCNRLQIIAGSFQPGIQPFSMV</sequence>